<feature type="compositionally biased region" description="Basic and acidic residues" evidence="1">
    <location>
        <begin position="17"/>
        <end position="27"/>
    </location>
</feature>
<protein>
    <submittedName>
        <fullName evidence="2">Uncharacterized protein</fullName>
    </submittedName>
</protein>
<dbReference type="EMBL" id="JAOPHQ010006752">
    <property type="protein sequence ID" value="KAK0130541.1"/>
    <property type="molecule type" value="Genomic_DNA"/>
</dbReference>
<proteinExistence type="predicted"/>
<keyword evidence="3" id="KW-1185">Reference proteome</keyword>
<accession>A0AA47LYY5</accession>
<evidence type="ECO:0000313" key="3">
    <source>
        <dbReference type="Proteomes" id="UP001174136"/>
    </source>
</evidence>
<dbReference type="PANTHER" id="PTHR31025">
    <property type="entry name" value="SI:CH211-196P9.1-RELATED"/>
    <property type="match status" value="1"/>
</dbReference>
<dbReference type="Proteomes" id="UP001174136">
    <property type="component" value="Unassembled WGS sequence"/>
</dbReference>
<dbReference type="AlphaFoldDB" id="A0AA47LYY5"/>
<name>A0AA47LYY5_MERPO</name>
<evidence type="ECO:0000256" key="1">
    <source>
        <dbReference type="SAM" id="MobiDB-lite"/>
    </source>
</evidence>
<gene>
    <name evidence="2" type="ORF">N1851_035230</name>
</gene>
<sequence length="273" mass="29732">MGEIEGDMGEIEGDMGEIERGGEEDRAGGGGDGDSVVDGLTRTPVDGGSQREACSEVSAVCCSGCCPHRAGLTLTERVSPSQSGSHPHRAGLTLTERVSPSQSGSHPHRAGLTLLAVFPCDGHHTSAELTNVDICYVASGNNHTGYQTTCQSCKQGQERERVDTFWMRTRCRRRKRLNTFFRGATMAIYIIRDAQAAPKDIGIILEGQEVVNELPSVANAVAILMGLLYVLNMEYPKTLKQTFEYIQKVLMELDPKGMTTKVKKLYDQLYSTA</sequence>
<feature type="compositionally biased region" description="Acidic residues" evidence="1">
    <location>
        <begin position="1"/>
        <end position="16"/>
    </location>
</feature>
<dbReference type="PANTHER" id="PTHR31025:SF27">
    <property type="entry name" value="SI:CH211-193K19.2-RELATED"/>
    <property type="match status" value="1"/>
</dbReference>
<reference evidence="2" key="1">
    <citation type="journal article" date="2023" name="Front. Mar. Sci.">
        <title>A new Merluccius polli reference genome to investigate the effects of global change in West African waters.</title>
        <authorList>
            <person name="Mateo J.L."/>
            <person name="Blanco-Fernandez C."/>
            <person name="Garcia-Vazquez E."/>
            <person name="Machado-Schiaffino G."/>
        </authorList>
    </citation>
    <scope>NUCLEOTIDE SEQUENCE</scope>
    <source>
        <strain evidence="2">C29</strain>
        <tissue evidence="2">Fin</tissue>
    </source>
</reference>
<organism evidence="2 3">
    <name type="scientific">Merluccius polli</name>
    <name type="common">Benguela hake</name>
    <name type="synonym">Merluccius cadenati</name>
    <dbReference type="NCBI Taxonomy" id="89951"/>
    <lineage>
        <taxon>Eukaryota</taxon>
        <taxon>Metazoa</taxon>
        <taxon>Chordata</taxon>
        <taxon>Craniata</taxon>
        <taxon>Vertebrata</taxon>
        <taxon>Euteleostomi</taxon>
        <taxon>Actinopterygii</taxon>
        <taxon>Neopterygii</taxon>
        <taxon>Teleostei</taxon>
        <taxon>Neoteleostei</taxon>
        <taxon>Acanthomorphata</taxon>
        <taxon>Zeiogadaria</taxon>
        <taxon>Gadariae</taxon>
        <taxon>Gadiformes</taxon>
        <taxon>Gadoidei</taxon>
        <taxon>Merlucciidae</taxon>
        <taxon>Merluccius</taxon>
    </lineage>
</organism>
<comment type="caution">
    <text evidence="2">The sequence shown here is derived from an EMBL/GenBank/DDBJ whole genome shotgun (WGS) entry which is preliminary data.</text>
</comment>
<evidence type="ECO:0000313" key="2">
    <source>
        <dbReference type="EMBL" id="KAK0130541.1"/>
    </source>
</evidence>
<feature type="region of interest" description="Disordered" evidence="1">
    <location>
        <begin position="1"/>
        <end position="49"/>
    </location>
</feature>